<keyword evidence="5" id="KW-0067">ATP-binding</keyword>
<dbReference type="AlphaFoldDB" id="A0A0L7L1F3"/>
<comment type="subcellular location">
    <subcellularLocation>
        <location evidence="1">Membrane</location>
        <topology evidence="1">Multi-pass membrane protein</topology>
    </subcellularLocation>
</comment>
<keyword evidence="11" id="KW-1185">Reference proteome</keyword>
<dbReference type="InterPro" id="IPR050173">
    <property type="entry name" value="ABC_transporter_C-like"/>
</dbReference>
<evidence type="ECO:0000256" key="9">
    <source>
        <dbReference type="SAM" id="Phobius"/>
    </source>
</evidence>
<evidence type="ECO:0000256" key="8">
    <source>
        <dbReference type="SAM" id="MobiDB-lite"/>
    </source>
</evidence>
<dbReference type="EMBL" id="JTDY01003693">
    <property type="protein sequence ID" value="KOB69136.1"/>
    <property type="molecule type" value="Genomic_DNA"/>
</dbReference>
<dbReference type="SUPFAM" id="SSF90123">
    <property type="entry name" value="ABC transporter transmembrane region"/>
    <property type="match status" value="1"/>
</dbReference>
<keyword evidence="4" id="KW-0547">Nucleotide-binding</keyword>
<evidence type="ECO:0000313" key="10">
    <source>
        <dbReference type="EMBL" id="KOB69136.1"/>
    </source>
</evidence>
<feature type="region of interest" description="Disordered" evidence="8">
    <location>
        <begin position="1"/>
        <end position="21"/>
    </location>
</feature>
<feature type="transmembrane region" description="Helical" evidence="9">
    <location>
        <begin position="119"/>
        <end position="136"/>
    </location>
</feature>
<evidence type="ECO:0000256" key="4">
    <source>
        <dbReference type="ARBA" id="ARBA00022741"/>
    </source>
</evidence>
<evidence type="ECO:0000256" key="1">
    <source>
        <dbReference type="ARBA" id="ARBA00004141"/>
    </source>
</evidence>
<feature type="transmembrane region" description="Helical" evidence="9">
    <location>
        <begin position="171"/>
        <end position="194"/>
    </location>
</feature>
<evidence type="ECO:0000256" key="3">
    <source>
        <dbReference type="ARBA" id="ARBA00022692"/>
    </source>
</evidence>
<dbReference type="Proteomes" id="UP000037510">
    <property type="component" value="Unassembled WGS sequence"/>
</dbReference>
<accession>A0A0L7L1F3</accession>
<evidence type="ECO:0000313" key="11">
    <source>
        <dbReference type="Proteomes" id="UP000037510"/>
    </source>
</evidence>
<evidence type="ECO:0000256" key="6">
    <source>
        <dbReference type="ARBA" id="ARBA00022989"/>
    </source>
</evidence>
<dbReference type="GO" id="GO:0005524">
    <property type="term" value="F:ATP binding"/>
    <property type="evidence" value="ECO:0007669"/>
    <property type="project" value="UniProtKB-KW"/>
</dbReference>
<gene>
    <name evidence="10" type="ORF">OBRU01_17132</name>
</gene>
<dbReference type="GO" id="GO:0016020">
    <property type="term" value="C:membrane"/>
    <property type="evidence" value="ECO:0007669"/>
    <property type="project" value="UniProtKB-SubCell"/>
</dbReference>
<organism evidence="10 11">
    <name type="scientific">Operophtera brumata</name>
    <name type="common">Winter moth</name>
    <name type="synonym">Phalaena brumata</name>
    <dbReference type="NCBI Taxonomy" id="104452"/>
    <lineage>
        <taxon>Eukaryota</taxon>
        <taxon>Metazoa</taxon>
        <taxon>Ecdysozoa</taxon>
        <taxon>Arthropoda</taxon>
        <taxon>Hexapoda</taxon>
        <taxon>Insecta</taxon>
        <taxon>Pterygota</taxon>
        <taxon>Neoptera</taxon>
        <taxon>Endopterygota</taxon>
        <taxon>Lepidoptera</taxon>
        <taxon>Glossata</taxon>
        <taxon>Ditrysia</taxon>
        <taxon>Geometroidea</taxon>
        <taxon>Geometridae</taxon>
        <taxon>Larentiinae</taxon>
        <taxon>Operophtera</taxon>
    </lineage>
</organism>
<evidence type="ECO:0008006" key="12">
    <source>
        <dbReference type="Google" id="ProtNLM"/>
    </source>
</evidence>
<dbReference type="PANTHER" id="PTHR24223">
    <property type="entry name" value="ATP-BINDING CASSETTE SUB-FAMILY C"/>
    <property type="match status" value="1"/>
</dbReference>
<evidence type="ECO:0000256" key="2">
    <source>
        <dbReference type="ARBA" id="ARBA00009726"/>
    </source>
</evidence>
<evidence type="ECO:0000256" key="7">
    <source>
        <dbReference type="ARBA" id="ARBA00023136"/>
    </source>
</evidence>
<name>A0A0L7L1F3_OPEBR</name>
<comment type="caution">
    <text evidence="10">The sequence shown here is derived from an EMBL/GenBank/DDBJ whole genome shotgun (WGS) entry which is preliminary data.</text>
</comment>
<dbReference type="InterPro" id="IPR036640">
    <property type="entry name" value="ABC1_TM_sf"/>
</dbReference>
<dbReference type="STRING" id="104452.A0A0L7L1F3"/>
<sequence>MGVKTENMKETKNPKVPPQKKDVPGVFSRSIFWWMFPLFYNGYRRDLEEYDLVPAKHQYDSKIVGDTLERALIKSFGWSFLPGGLLQLIYVSLRTATPLLFGQLLQFWSAESTMPRETAMYYAISMILANWLAAYMNHHGNLYCQHNAALGETTAGKVVNLLSNDLQRFDMAFVFLHFVWIIPLQLTAVCYLGYLQAGYAALIGLAALIDITA</sequence>
<dbReference type="GO" id="GO:0042626">
    <property type="term" value="F:ATPase-coupled transmembrane transporter activity"/>
    <property type="evidence" value="ECO:0007669"/>
    <property type="project" value="TreeGrafter"/>
</dbReference>
<comment type="similarity">
    <text evidence="2">Belongs to the ABC transporter superfamily. ABCC family. Conjugate transporter (TC 3.A.1.208) subfamily.</text>
</comment>
<dbReference type="Gene3D" id="1.20.1560.10">
    <property type="entry name" value="ABC transporter type 1, transmembrane domain"/>
    <property type="match status" value="1"/>
</dbReference>
<feature type="transmembrane region" description="Helical" evidence="9">
    <location>
        <begin position="85"/>
        <end position="107"/>
    </location>
</feature>
<keyword evidence="6 9" id="KW-1133">Transmembrane helix</keyword>
<keyword evidence="3 9" id="KW-0812">Transmembrane</keyword>
<evidence type="ECO:0000256" key="5">
    <source>
        <dbReference type="ARBA" id="ARBA00022840"/>
    </source>
</evidence>
<protein>
    <recommendedName>
        <fullName evidence="12">ABC transmembrane type-1 domain-containing protein</fullName>
    </recommendedName>
</protein>
<reference evidence="10 11" key="1">
    <citation type="journal article" date="2015" name="Genome Biol. Evol.">
        <title>The genome of winter moth (Operophtera brumata) provides a genomic perspective on sexual dimorphism and phenology.</title>
        <authorList>
            <person name="Derks M.F."/>
            <person name="Smit S."/>
            <person name="Salis L."/>
            <person name="Schijlen E."/>
            <person name="Bossers A."/>
            <person name="Mateman C."/>
            <person name="Pijl A.S."/>
            <person name="de Ridder D."/>
            <person name="Groenen M.A."/>
            <person name="Visser M.E."/>
            <person name="Megens H.J."/>
        </authorList>
    </citation>
    <scope>NUCLEOTIDE SEQUENCE [LARGE SCALE GENOMIC DNA]</scope>
    <source>
        <strain evidence="10">WM2013NL</strain>
        <tissue evidence="10">Head and thorax</tissue>
    </source>
</reference>
<proteinExistence type="inferred from homology"/>
<dbReference type="PANTHER" id="PTHR24223:SF456">
    <property type="entry name" value="MULTIDRUG RESISTANCE-ASSOCIATED PROTEIN LETHAL(2)03659"/>
    <property type="match status" value="1"/>
</dbReference>
<keyword evidence="7 9" id="KW-0472">Membrane</keyword>